<organism evidence="6 7">
    <name type="scientific">Aureimonas flava</name>
    <dbReference type="NCBI Taxonomy" id="2320271"/>
    <lineage>
        <taxon>Bacteria</taxon>
        <taxon>Pseudomonadati</taxon>
        <taxon>Pseudomonadota</taxon>
        <taxon>Alphaproteobacteria</taxon>
        <taxon>Hyphomicrobiales</taxon>
        <taxon>Aurantimonadaceae</taxon>
        <taxon>Aureimonas</taxon>
    </lineage>
</organism>
<keyword evidence="1" id="KW-0805">Transcription regulation</keyword>
<dbReference type="Gene3D" id="1.10.357.10">
    <property type="entry name" value="Tetracycline Repressor, domain 2"/>
    <property type="match status" value="1"/>
</dbReference>
<dbReference type="PANTHER" id="PTHR30055:SF234">
    <property type="entry name" value="HTH-TYPE TRANSCRIPTIONAL REGULATOR BETI"/>
    <property type="match status" value="1"/>
</dbReference>
<dbReference type="PANTHER" id="PTHR30055">
    <property type="entry name" value="HTH-TYPE TRANSCRIPTIONAL REGULATOR RUTR"/>
    <property type="match status" value="1"/>
</dbReference>
<evidence type="ECO:0000256" key="4">
    <source>
        <dbReference type="PROSITE-ProRule" id="PRU00335"/>
    </source>
</evidence>
<evidence type="ECO:0000256" key="1">
    <source>
        <dbReference type="ARBA" id="ARBA00023015"/>
    </source>
</evidence>
<dbReference type="GO" id="GO:0003700">
    <property type="term" value="F:DNA-binding transcription factor activity"/>
    <property type="evidence" value="ECO:0007669"/>
    <property type="project" value="TreeGrafter"/>
</dbReference>
<dbReference type="SUPFAM" id="SSF46689">
    <property type="entry name" value="Homeodomain-like"/>
    <property type="match status" value="1"/>
</dbReference>
<protein>
    <submittedName>
        <fullName evidence="6">TetR/AcrR family transcriptional regulator</fullName>
    </submittedName>
</protein>
<feature type="domain" description="HTH tetR-type" evidence="5">
    <location>
        <begin position="35"/>
        <end position="95"/>
    </location>
</feature>
<name>A0A3A1WMS7_9HYPH</name>
<keyword evidence="7" id="KW-1185">Reference proteome</keyword>
<dbReference type="EMBL" id="QYRN01000003">
    <property type="protein sequence ID" value="RIY01825.1"/>
    <property type="molecule type" value="Genomic_DNA"/>
</dbReference>
<dbReference type="AlphaFoldDB" id="A0A3A1WMS7"/>
<dbReference type="InterPro" id="IPR001647">
    <property type="entry name" value="HTH_TetR"/>
</dbReference>
<feature type="DNA-binding region" description="H-T-H motif" evidence="4">
    <location>
        <begin position="58"/>
        <end position="77"/>
    </location>
</feature>
<keyword evidence="2 4" id="KW-0238">DNA-binding</keyword>
<dbReference type="GO" id="GO:0000976">
    <property type="term" value="F:transcription cis-regulatory region binding"/>
    <property type="evidence" value="ECO:0007669"/>
    <property type="project" value="TreeGrafter"/>
</dbReference>
<dbReference type="InterPro" id="IPR036271">
    <property type="entry name" value="Tet_transcr_reg_TetR-rel_C_sf"/>
</dbReference>
<dbReference type="PROSITE" id="PS01081">
    <property type="entry name" value="HTH_TETR_1"/>
    <property type="match status" value="1"/>
</dbReference>
<evidence type="ECO:0000256" key="3">
    <source>
        <dbReference type="ARBA" id="ARBA00023163"/>
    </source>
</evidence>
<proteinExistence type="predicted"/>
<dbReference type="OrthoDB" id="5292901at2"/>
<dbReference type="InterPro" id="IPR009057">
    <property type="entry name" value="Homeodomain-like_sf"/>
</dbReference>
<dbReference type="Pfam" id="PF00440">
    <property type="entry name" value="TetR_N"/>
    <property type="match status" value="1"/>
</dbReference>
<dbReference type="PROSITE" id="PS50977">
    <property type="entry name" value="HTH_TETR_2"/>
    <property type="match status" value="1"/>
</dbReference>
<keyword evidence="3" id="KW-0804">Transcription</keyword>
<evidence type="ECO:0000256" key="2">
    <source>
        <dbReference type="ARBA" id="ARBA00023125"/>
    </source>
</evidence>
<accession>A0A3A1WMS7</accession>
<evidence type="ECO:0000259" key="5">
    <source>
        <dbReference type="PROSITE" id="PS50977"/>
    </source>
</evidence>
<dbReference type="Proteomes" id="UP000265750">
    <property type="component" value="Unassembled WGS sequence"/>
</dbReference>
<evidence type="ECO:0000313" key="7">
    <source>
        <dbReference type="Proteomes" id="UP000265750"/>
    </source>
</evidence>
<comment type="caution">
    <text evidence="6">The sequence shown here is derived from an EMBL/GenBank/DDBJ whole genome shotgun (WGS) entry which is preliminary data.</text>
</comment>
<sequence>MPVTGEIAEAVSGGSYPAVRGHARRRGRPTKGAAASLGHKIVDIAFCQFLNAGFSATSMDSVAAEAGISKRTLYDRFPSKMHLLNEALQRRGTLEPEGLREFDARNDPFDAILLDVARWLKDKVLVDDTIALYRLLASEAHRTPELAQFTEEKFLRPVVVELTDIFRHAVDRGQIVDLPVEFLANQFIQAVCGQHVRERVCGVAREQTHATMDEWIENAVRLFLNGAQVTPERAAPRKS</sequence>
<dbReference type="InterPro" id="IPR039536">
    <property type="entry name" value="TetR_C_Proteobacteria"/>
</dbReference>
<dbReference type="InterPro" id="IPR050109">
    <property type="entry name" value="HTH-type_TetR-like_transc_reg"/>
</dbReference>
<dbReference type="Pfam" id="PF14246">
    <property type="entry name" value="TetR_C_7"/>
    <property type="match status" value="1"/>
</dbReference>
<evidence type="ECO:0000313" key="6">
    <source>
        <dbReference type="EMBL" id="RIY01825.1"/>
    </source>
</evidence>
<reference evidence="7" key="1">
    <citation type="submission" date="2018-09" db="EMBL/GenBank/DDBJ databases">
        <authorList>
            <person name="Tuo L."/>
        </authorList>
    </citation>
    <scope>NUCLEOTIDE SEQUENCE [LARGE SCALE GENOMIC DNA]</scope>
    <source>
        <strain evidence="7">M2BS4Y-1</strain>
    </source>
</reference>
<dbReference type="InterPro" id="IPR023772">
    <property type="entry name" value="DNA-bd_HTH_TetR-type_CS"/>
</dbReference>
<dbReference type="SUPFAM" id="SSF48498">
    <property type="entry name" value="Tetracyclin repressor-like, C-terminal domain"/>
    <property type="match status" value="1"/>
</dbReference>
<gene>
    <name evidence="6" type="ORF">D3218_05705</name>
</gene>